<dbReference type="InterPro" id="IPR003607">
    <property type="entry name" value="HD/PDEase_dom"/>
</dbReference>
<sequence length="312" mass="33814">MIGKITYPVLVDIDLHNRHHVETLRRELPKRSRADALIFAVHSDDRAAIVQAKILGGTFLVRKPLKIDEVRFCLDSRPKAADPPANGVPVAMSATAAVLDHAMSALRTGVPLDITPVAKTAQQLVSAIAEVGIDAWLNAVRNHHEGTFQHCMLVTGVATAYGHGTALPPPEVVKLATAGLLHDIGKASITTDILDKPGRLTDVEYAIIKRHPTEGYEFLRAHSLVGKDVLAAVRDHHEFLDGSGYPAGLTRAEIAPLTRILTVCDIYAAMIEERSYKPPMPPQQAIEVLKSMARSGKVEDRIVDGLSRTIGV</sequence>
<dbReference type="SMART" id="SM00471">
    <property type="entry name" value="HDc"/>
    <property type="match status" value="1"/>
</dbReference>
<gene>
    <name evidence="2" type="primary">rpfG_1</name>
    <name evidence="2" type="ORF">A6302_01154</name>
</gene>
<name>A0A1E3H5N5_9HYPH</name>
<comment type="caution">
    <text evidence="2">The sequence shown here is derived from an EMBL/GenBank/DDBJ whole genome shotgun (WGS) entry which is preliminary data.</text>
</comment>
<dbReference type="GO" id="GO:0071111">
    <property type="term" value="F:cyclic-guanylate-specific phosphodiesterase activity"/>
    <property type="evidence" value="ECO:0007669"/>
    <property type="project" value="UniProtKB-EC"/>
</dbReference>
<dbReference type="Proteomes" id="UP000094622">
    <property type="component" value="Unassembled WGS sequence"/>
</dbReference>
<dbReference type="Pfam" id="PF13487">
    <property type="entry name" value="HD_5"/>
    <property type="match status" value="1"/>
</dbReference>
<dbReference type="InterPro" id="IPR037522">
    <property type="entry name" value="HD_GYP_dom"/>
</dbReference>
<dbReference type="EC" id="3.1.4.52" evidence="2"/>
<dbReference type="CDD" id="cd00077">
    <property type="entry name" value="HDc"/>
    <property type="match status" value="1"/>
</dbReference>
<keyword evidence="3" id="KW-1185">Reference proteome</keyword>
<dbReference type="PANTHER" id="PTHR43155">
    <property type="entry name" value="CYCLIC DI-GMP PHOSPHODIESTERASE PA4108-RELATED"/>
    <property type="match status" value="1"/>
</dbReference>
<dbReference type="OrthoDB" id="9802066at2"/>
<dbReference type="InterPro" id="IPR006675">
    <property type="entry name" value="HDIG_dom"/>
</dbReference>
<dbReference type="RefSeq" id="WP_069306145.1">
    <property type="nucleotide sequence ID" value="NZ_MCRJ01000020.1"/>
</dbReference>
<dbReference type="EMBL" id="MCRJ01000020">
    <property type="protein sequence ID" value="ODN71465.1"/>
    <property type="molecule type" value="Genomic_DNA"/>
</dbReference>
<proteinExistence type="predicted"/>
<evidence type="ECO:0000259" key="1">
    <source>
        <dbReference type="PROSITE" id="PS51832"/>
    </source>
</evidence>
<dbReference type="PANTHER" id="PTHR43155:SF2">
    <property type="entry name" value="CYCLIC DI-GMP PHOSPHODIESTERASE PA4108"/>
    <property type="match status" value="1"/>
</dbReference>
<dbReference type="AlphaFoldDB" id="A0A1E3H5N5"/>
<dbReference type="Gene3D" id="1.10.3210.10">
    <property type="entry name" value="Hypothetical protein af1432"/>
    <property type="match status" value="1"/>
</dbReference>
<keyword evidence="2" id="KW-0378">Hydrolase</keyword>
<feature type="domain" description="HD-GYP" evidence="1">
    <location>
        <begin position="125"/>
        <end position="312"/>
    </location>
</feature>
<reference evidence="2 3" key="1">
    <citation type="submission" date="2016-07" db="EMBL/GenBank/DDBJ databases">
        <title>Draft Genome Sequence of Methylobrevis pamukkalensis PK2.</title>
        <authorList>
            <person name="Vasilenko O.V."/>
            <person name="Doronina N.V."/>
            <person name="Shmareva M.N."/>
            <person name="Tarlachkov S.V."/>
            <person name="Mustakhimov I."/>
            <person name="Trotsenko Y.A."/>
        </authorList>
    </citation>
    <scope>NUCLEOTIDE SEQUENCE [LARGE SCALE GENOMIC DNA]</scope>
    <source>
        <strain evidence="2 3">PK2</strain>
    </source>
</reference>
<evidence type="ECO:0000313" key="2">
    <source>
        <dbReference type="EMBL" id="ODN71465.1"/>
    </source>
</evidence>
<accession>A0A1E3H5N5</accession>
<dbReference type="NCBIfam" id="TIGR00277">
    <property type="entry name" value="HDIG"/>
    <property type="match status" value="1"/>
</dbReference>
<dbReference type="SUPFAM" id="SSF109604">
    <property type="entry name" value="HD-domain/PDEase-like"/>
    <property type="match status" value="1"/>
</dbReference>
<dbReference type="PROSITE" id="PS51832">
    <property type="entry name" value="HD_GYP"/>
    <property type="match status" value="1"/>
</dbReference>
<evidence type="ECO:0000313" key="3">
    <source>
        <dbReference type="Proteomes" id="UP000094622"/>
    </source>
</evidence>
<organism evidence="2 3">
    <name type="scientific">Methylobrevis pamukkalensis</name>
    <dbReference type="NCBI Taxonomy" id="1439726"/>
    <lineage>
        <taxon>Bacteria</taxon>
        <taxon>Pseudomonadati</taxon>
        <taxon>Pseudomonadota</taxon>
        <taxon>Alphaproteobacteria</taxon>
        <taxon>Hyphomicrobiales</taxon>
        <taxon>Pleomorphomonadaceae</taxon>
        <taxon>Methylobrevis</taxon>
    </lineage>
</organism>
<protein>
    <submittedName>
        <fullName evidence="2">Cyclic di-GMP phosphodiesterase response regulator RpfG</fullName>
        <ecNumber evidence="2">3.1.4.52</ecNumber>
    </submittedName>
</protein>